<feature type="transmembrane region" description="Helical" evidence="1">
    <location>
        <begin position="136"/>
        <end position="157"/>
    </location>
</feature>
<sequence>MSAPADIATEPTAPSARAALSAWVPALALAAVALVVLRAARTPWWDIAGYAGYLAYAVLLPGTLVFRALRRSPHTLLEDLTYGAVTGLLLEIGAWAASSATGLRSWLWAWPLLVAAVFAAVPRLRRHWRVRGYTRVPAAVAWAVAAIGAGFLAYLWVVFLRPTPVLPTGEDQGLYIDLPFQLSLAGEAKHHFPTHVPQVAGEPLHYHVFTFAHQATASLVSGVDLTSIVFRLDVPALCLAAIAALVVTGWRVSGRPWVGVGAAALTFTVGEFGFSDPVTFPFGTIATFIVWSSQSMTYSWVLLIAVVGVLADLVARGPGHGVPALGRGGWVLYALLAVGCVGAKASSLPVALGGLAVLGAWQLLTRRRVSRGVLLAFGIGVAAQLFGNAVLFAFETHGMTVRALWGPDRFYPEGGGAAAVAGIALGFVAIIGLRLAGLPVLLRLRGRRLGDAEVLLTGGLAAGIGAYLVFAHPGDGNQYFIRAGWMFGVVASAWGWALLAERARVTGPGHDARQWRGWLVFGGCLYGLGLLWAQFAFAGPNPARGAFAPLVPALSWLAVLATVALVAGLWWRAVRRPQLRGRGGLVLLTAVLLAGLPGLVMEARTGWTHPNGGGYVFVAMPASRVQAARWLRAHSDPDDVVATNSHCLYRTASGACDSRSFWISAYAERRVLVEGWLFAPRATAQGAFTTGVYTPFWDAGLLALNDGAFAAPSADTLARLRTEHGVRWLLADRTSADGPESGDLASLAPKVFDNGRVAIYRLG</sequence>
<feature type="transmembrane region" description="Helical" evidence="1">
    <location>
        <begin position="47"/>
        <end position="68"/>
    </location>
</feature>
<organism evidence="2 3">
    <name type="scientific">Luedemannella helvata</name>
    <dbReference type="NCBI Taxonomy" id="349315"/>
    <lineage>
        <taxon>Bacteria</taxon>
        <taxon>Bacillati</taxon>
        <taxon>Actinomycetota</taxon>
        <taxon>Actinomycetes</taxon>
        <taxon>Micromonosporales</taxon>
        <taxon>Micromonosporaceae</taxon>
        <taxon>Luedemannella</taxon>
    </lineage>
</organism>
<evidence type="ECO:0000313" key="2">
    <source>
        <dbReference type="EMBL" id="GAA1743449.1"/>
    </source>
</evidence>
<feature type="transmembrane region" description="Helical" evidence="1">
    <location>
        <begin position="330"/>
        <end position="361"/>
    </location>
</feature>
<protein>
    <submittedName>
        <fullName evidence="2">Uncharacterized protein</fullName>
    </submittedName>
</protein>
<dbReference type="RefSeq" id="WP_344077898.1">
    <property type="nucleotide sequence ID" value="NZ_BAAALS010000005.1"/>
</dbReference>
<gene>
    <name evidence="2" type="ORF">GCM10009681_12840</name>
</gene>
<name>A0ABN2K064_9ACTN</name>
<feature type="transmembrane region" description="Helical" evidence="1">
    <location>
        <begin position="20"/>
        <end position="41"/>
    </location>
</feature>
<feature type="transmembrane region" description="Helical" evidence="1">
    <location>
        <begin position="414"/>
        <end position="442"/>
    </location>
</feature>
<keyword evidence="3" id="KW-1185">Reference proteome</keyword>
<evidence type="ECO:0000313" key="3">
    <source>
        <dbReference type="Proteomes" id="UP001500655"/>
    </source>
</evidence>
<proteinExistence type="predicted"/>
<feature type="transmembrane region" description="Helical" evidence="1">
    <location>
        <begin position="519"/>
        <end position="538"/>
    </location>
</feature>
<keyword evidence="1" id="KW-1133">Transmembrane helix</keyword>
<feature type="transmembrane region" description="Helical" evidence="1">
    <location>
        <begin position="550"/>
        <end position="571"/>
    </location>
</feature>
<dbReference type="Proteomes" id="UP001500655">
    <property type="component" value="Unassembled WGS sequence"/>
</dbReference>
<reference evidence="2 3" key="1">
    <citation type="journal article" date="2019" name="Int. J. Syst. Evol. Microbiol.">
        <title>The Global Catalogue of Microorganisms (GCM) 10K type strain sequencing project: providing services to taxonomists for standard genome sequencing and annotation.</title>
        <authorList>
            <consortium name="The Broad Institute Genomics Platform"/>
            <consortium name="The Broad Institute Genome Sequencing Center for Infectious Disease"/>
            <person name="Wu L."/>
            <person name="Ma J."/>
        </authorList>
    </citation>
    <scope>NUCLEOTIDE SEQUENCE [LARGE SCALE GENOMIC DNA]</scope>
    <source>
        <strain evidence="2 3">JCM 13249</strain>
    </source>
</reference>
<evidence type="ECO:0000256" key="1">
    <source>
        <dbReference type="SAM" id="Phobius"/>
    </source>
</evidence>
<keyword evidence="1" id="KW-0472">Membrane</keyword>
<feature type="transmembrane region" description="Helical" evidence="1">
    <location>
        <begin position="298"/>
        <end position="318"/>
    </location>
</feature>
<feature type="transmembrane region" description="Helical" evidence="1">
    <location>
        <begin position="373"/>
        <end position="394"/>
    </location>
</feature>
<keyword evidence="1" id="KW-0812">Transmembrane</keyword>
<accession>A0ABN2K064</accession>
<comment type="caution">
    <text evidence="2">The sequence shown here is derived from an EMBL/GenBank/DDBJ whole genome shotgun (WGS) entry which is preliminary data.</text>
</comment>
<feature type="transmembrane region" description="Helical" evidence="1">
    <location>
        <begin position="228"/>
        <end position="247"/>
    </location>
</feature>
<feature type="transmembrane region" description="Helical" evidence="1">
    <location>
        <begin position="583"/>
        <end position="601"/>
    </location>
</feature>
<feature type="transmembrane region" description="Helical" evidence="1">
    <location>
        <begin position="454"/>
        <end position="473"/>
    </location>
</feature>
<dbReference type="EMBL" id="BAAALS010000005">
    <property type="protein sequence ID" value="GAA1743449.1"/>
    <property type="molecule type" value="Genomic_DNA"/>
</dbReference>
<feature type="transmembrane region" description="Helical" evidence="1">
    <location>
        <begin position="479"/>
        <end position="499"/>
    </location>
</feature>
<feature type="transmembrane region" description="Helical" evidence="1">
    <location>
        <begin position="106"/>
        <end position="124"/>
    </location>
</feature>